<evidence type="ECO:0000313" key="2">
    <source>
        <dbReference type="EMBL" id="VVE85992.1"/>
    </source>
</evidence>
<dbReference type="EMBL" id="CABPSR010000059">
    <property type="protein sequence ID" value="VVE85992.1"/>
    <property type="molecule type" value="Genomic_DNA"/>
</dbReference>
<dbReference type="InterPro" id="IPR011990">
    <property type="entry name" value="TPR-like_helical_dom_sf"/>
</dbReference>
<organism evidence="2 3">
    <name type="scientific">Pandoraea sputorum</name>
    <dbReference type="NCBI Taxonomy" id="93222"/>
    <lineage>
        <taxon>Bacteria</taxon>
        <taxon>Pseudomonadati</taxon>
        <taxon>Pseudomonadota</taxon>
        <taxon>Betaproteobacteria</taxon>
        <taxon>Burkholderiales</taxon>
        <taxon>Burkholderiaceae</taxon>
        <taxon>Pandoraea</taxon>
    </lineage>
</organism>
<dbReference type="SUPFAM" id="SSF48452">
    <property type="entry name" value="TPR-like"/>
    <property type="match status" value="1"/>
</dbReference>
<protein>
    <submittedName>
        <fullName evidence="2">CesD/SycD/LcrH family type III secretion system chaperone</fullName>
    </submittedName>
</protein>
<evidence type="ECO:0000256" key="1">
    <source>
        <dbReference type="SAM" id="MobiDB-lite"/>
    </source>
</evidence>
<gene>
    <name evidence="2" type="ORF">PSP31121_05631</name>
</gene>
<feature type="compositionally biased region" description="Pro residues" evidence="1">
    <location>
        <begin position="126"/>
        <end position="136"/>
    </location>
</feature>
<sequence length="136" mass="14685">MDGRDLAGVYAYACQLFDANDYAGAQRFYQLLALLAPAQGDYWVALGLTCQRLSEHDDALACFERAASLCGDDPCLAYYSGLSHQLSGAPARAQAAFRAALARCAGRPEYQALAASVQRQVEPGLPRRPTPTETPR</sequence>
<accession>A0A5E5BLJ9</accession>
<dbReference type="Proteomes" id="UP000335538">
    <property type="component" value="Unassembled WGS sequence"/>
</dbReference>
<dbReference type="Gene3D" id="1.25.40.10">
    <property type="entry name" value="Tetratricopeptide repeat domain"/>
    <property type="match status" value="1"/>
</dbReference>
<name>A0A5E5BLJ9_9BURK</name>
<proteinExistence type="predicted"/>
<reference evidence="2 3" key="1">
    <citation type="submission" date="2019-08" db="EMBL/GenBank/DDBJ databases">
        <authorList>
            <person name="Peeters C."/>
        </authorList>
    </citation>
    <scope>NUCLEOTIDE SEQUENCE [LARGE SCALE GENOMIC DNA]</scope>
    <source>
        <strain evidence="2 3">LMG 31121</strain>
    </source>
</reference>
<feature type="region of interest" description="Disordered" evidence="1">
    <location>
        <begin position="116"/>
        <end position="136"/>
    </location>
</feature>
<dbReference type="RefSeq" id="WP_150811619.1">
    <property type="nucleotide sequence ID" value="NZ_CABPSR010000059.1"/>
</dbReference>
<dbReference type="AlphaFoldDB" id="A0A5E5BLJ9"/>
<evidence type="ECO:0000313" key="3">
    <source>
        <dbReference type="Proteomes" id="UP000335538"/>
    </source>
</evidence>